<evidence type="ECO:0000256" key="9">
    <source>
        <dbReference type="ARBA" id="ARBA00023136"/>
    </source>
</evidence>
<evidence type="ECO:0000256" key="5">
    <source>
        <dbReference type="ARBA" id="ARBA00022692"/>
    </source>
</evidence>
<feature type="transmembrane region" description="Helical" evidence="10">
    <location>
        <begin position="533"/>
        <end position="554"/>
    </location>
</feature>
<feature type="compositionally biased region" description="Acidic residues" evidence="11">
    <location>
        <begin position="37"/>
        <end position="54"/>
    </location>
</feature>
<keyword evidence="4 10" id="KW-0633">Potassium transport</keyword>
<feature type="transmembrane region" description="Helical" evidence="10">
    <location>
        <begin position="148"/>
        <end position="171"/>
    </location>
</feature>
<proteinExistence type="inferred from homology"/>
<feature type="domain" description="K+ potassium transporter integral membrane" evidence="12">
    <location>
        <begin position="110"/>
        <end position="596"/>
    </location>
</feature>
<feature type="transmembrane region" description="Helical" evidence="10">
    <location>
        <begin position="503"/>
        <end position="526"/>
    </location>
</feature>
<accession>A0ABR2S1X7</accession>
<dbReference type="Pfam" id="PF02705">
    <property type="entry name" value="K_trans"/>
    <property type="match status" value="1"/>
</dbReference>
<keyword evidence="3" id="KW-0813">Transport</keyword>
<feature type="transmembrane region" description="Helical" evidence="10">
    <location>
        <begin position="414"/>
        <end position="437"/>
    </location>
</feature>
<evidence type="ECO:0000259" key="12">
    <source>
        <dbReference type="Pfam" id="PF02705"/>
    </source>
</evidence>
<evidence type="ECO:0000313" key="15">
    <source>
        <dbReference type="Proteomes" id="UP001396334"/>
    </source>
</evidence>
<comment type="subcellular location">
    <subcellularLocation>
        <location evidence="1">Cell membrane</location>
        <topology evidence="1">Multi-pass membrane protein</topology>
    </subcellularLocation>
    <subcellularLocation>
        <location evidence="10">Membrane</location>
        <topology evidence="10">Multi-pass membrane protein</topology>
    </subcellularLocation>
</comment>
<gene>
    <name evidence="14" type="ORF">V6N11_033964</name>
</gene>
<reference evidence="14 15" key="1">
    <citation type="journal article" date="2024" name="G3 (Bethesda)">
        <title>Genome assembly of Hibiscus sabdariffa L. provides insights into metabolisms of medicinal natural products.</title>
        <authorList>
            <person name="Kim T."/>
        </authorList>
    </citation>
    <scope>NUCLEOTIDE SEQUENCE [LARGE SCALE GENOMIC DNA]</scope>
    <source>
        <strain evidence="14">TK-2024</strain>
        <tissue evidence="14">Old leaves</tissue>
    </source>
</reference>
<evidence type="ECO:0000256" key="2">
    <source>
        <dbReference type="ARBA" id="ARBA00008440"/>
    </source>
</evidence>
<feature type="transmembrane region" description="Helical" evidence="10">
    <location>
        <begin position="303"/>
        <end position="325"/>
    </location>
</feature>
<name>A0ABR2S1X7_9ROSI</name>
<feature type="transmembrane region" description="Helical" evidence="10">
    <location>
        <begin position="474"/>
        <end position="497"/>
    </location>
</feature>
<organism evidence="14 15">
    <name type="scientific">Hibiscus sabdariffa</name>
    <name type="common">roselle</name>
    <dbReference type="NCBI Taxonomy" id="183260"/>
    <lineage>
        <taxon>Eukaryota</taxon>
        <taxon>Viridiplantae</taxon>
        <taxon>Streptophyta</taxon>
        <taxon>Embryophyta</taxon>
        <taxon>Tracheophyta</taxon>
        <taxon>Spermatophyta</taxon>
        <taxon>Magnoliopsida</taxon>
        <taxon>eudicotyledons</taxon>
        <taxon>Gunneridae</taxon>
        <taxon>Pentapetalae</taxon>
        <taxon>rosids</taxon>
        <taxon>malvids</taxon>
        <taxon>Malvales</taxon>
        <taxon>Malvaceae</taxon>
        <taxon>Malvoideae</taxon>
        <taxon>Hibiscus</taxon>
    </lineage>
</organism>
<keyword evidence="5 10" id="KW-0812">Transmembrane</keyword>
<evidence type="ECO:0000259" key="13">
    <source>
        <dbReference type="Pfam" id="PF22776"/>
    </source>
</evidence>
<feature type="region of interest" description="Disordered" evidence="11">
    <location>
        <begin position="1"/>
        <end position="73"/>
    </location>
</feature>
<sequence length="981" mass="108841">MAEEVGLGSGGSSSSKRDTNGVGLSSMDSLESRWVFQDEDDSEIDTEEDDDDYDDAPHLAGVDSDDEDAPDQRLIRTGPRIDSFDVEALEVPGVQRSDYEDFGIGRKIVLAFQTLGVVFGDVGTSPLYTFSVMFSKAPINGNEDVIGALSLVLYTLILIPLVKYVLVVLWANDDGEGGTFALYSLICRHAKVSLLPNQLPSDARISSFRLKVPSAELERSLKIKERLETSLTLKKLLLILVLAGTSMVIADGVVTPAMSVMSAVGGLKVGVDAIEQDEVVMISVAFLVILFSVQKFGTSKVGLAVGPALFIWFCSLAAIGIYNLVKYDTSVLRAFNPVHIYLYFKRNSIKAWYALGGCLLCATGSEAMFADLCYFSVQSIQLTFVFLVLPCLLLGYLGQAAYLINNPSGAEQVFFSSIPSGVFWPIFLIANIAALIASRTMTTATFSCIKQSTALGCFPRLKIVHTSRKFMGQIYIPVINWFLLAICLIVVCSISSINEIGNAYGIAELGVMMMTTVLVTIVMLLIWQINIVIVLSFVIFFLGLELTFFSSVLWSVTDGSWIILVFAVIMFLIMYVWNYGSKLKYETEVKQKLSMDLMRELGCNLGTIRAPGIGLLYNELVKGVPAIFGHFLTTLPAIHSMVIFVSIKYVPVSVVPQSERFLFRRVCPKSYHIFRCIARYGYKDVRKENHQTFEQLLIESLEKFIRREAQERQLESDGDEDTDYEDTSLSRVFIGPNGSVYSLAVPLLAEFVGSSNNPISEASTSEEVKAGVPADQLISDAEHGLERELSFIRKAKESGVVYLLGHGDIRARKESWFIKKLVINYFYAFLRKNCRRGIANLSVPHSHLMQRLCNVNDYANIECPWDIIIGIRTDFDPLPNHKFSNNCSENQGNMEKILELLGFGWNVQNDEAKDAENNGMECGGSNIQSTINHVDGEVIAIEMDSKISRSSTLTSKAFSLQKWLLSFQLDIPQITFLMILL</sequence>
<keyword evidence="7 10" id="KW-1133">Transmembrane helix</keyword>
<dbReference type="NCBIfam" id="TIGR00794">
    <property type="entry name" value="kup"/>
    <property type="match status" value="1"/>
</dbReference>
<dbReference type="PROSITE" id="PS50890">
    <property type="entry name" value="PUA"/>
    <property type="match status" value="1"/>
</dbReference>
<dbReference type="PANTHER" id="PTHR30540">
    <property type="entry name" value="OSMOTIC STRESS POTASSIUM TRANSPORTER"/>
    <property type="match status" value="1"/>
</dbReference>
<feature type="domain" description="K+ potassium transporter C-terminal" evidence="13">
    <location>
        <begin position="611"/>
        <end position="850"/>
    </location>
</feature>
<feature type="transmembrane region" description="Helical" evidence="10">
    <location>
        <begin position="108"/>
        <end position="128"/>
    </location>
</feature>
<dbReference type="PANTHER" id="PTHR30540:SF8">
    <property type="entry name" value="POTASSIUM TRANSPORTER 7"/>
    <property type="match status" value="1"/>
</dbReference>
<evidence type="ECO:0000256" key="1">
    <source>
        <dbReference type="ARBA" id="ARBA00004651"/>
    </source>
</evidence>
<keyword evidence="9 10" id="KW-0472">Membrane</keyword>
<comment type="caution">
    <text evidence="14">The sequence shown here is derived from an EMBL/GenBank/DDBJ whole genome shotgun (WGS) entry which is preliminary data.</text>
</comment>
<evidence type="ECO:0000313" key="14">
    <source>
        <dbReference type="EMBL" id="KAK9018919.1"/>
    </source>
</evidence>
<keyword evidence="15" id="KW-1185">Reference proteome</keyword>
<evidence type="ECO:0000256" key="8">
    <source>
        <dbReference type="ARBA" id="ARBA00023065"/>
    </source>
</evidence>
<evidence type="ECO:0000256" key="6">
    <source>
        <dbReference type="ARBA" id="ARBA00022958"/>
    </source>
</evidence>
<feature type="transmembrane region" description="Helical" evidence="10">
    <location>
        <begin position="351"/>
        <end position="370"/>
    </location>
</feature>
<dbReference type="InterPro" id="IPR053952">
    <property type="entry name" value="K_trans_C"/>
</dbReference>
<keyword evidence="6 10" id="KW-0630">Potassium</keyword>
<dbReference type="EMBL" id="JBBPBN010000018">
    <property type="protein sequence ID" value="KAK9018919.1"/>
    <property type="molecule type" value="Genomic_DNA"/>
</dbReference>
<evidence type="ECO:0000256" key="4">
    <source>
        <dbReference type="ARBA" id="ARBA00022538"/>
    </source>
</evidence>
<feature type="transmembrane region" description="Helical" evidence="10">
    <location>
        <begin position="236"/>
        <end position="259"/>
    </location>
</feature>
<evidence type="ECO:0000256" key="10">
    <source>
        <dbReference type="RuleBase" id="RU321113"/>
    </source>
</evidence>
<dbReference type="Pfam" id="PF22776">
    <property type="entry name" value="K_trans_C"/>
    <property type="match status" value="1"/>
</dbReference>
<comment type="similarity">
    <text evidence="2 10">Belongs to the HAK/KUP transporter (TC 2.A.72.3) family.</text>
</comment>
<dbReference type="Gene3D" id="3.30.470.20">
    <property type="entry name" value="ATP-grasp fold, B domain"/>
    <property type="match status" value="1"/>
</dbReference>
<keyword evidence="8 10" id="KW-0406">Ion transport</keyword>
<comment type="function">
    <text evidence="10">Potassium transporter.</text>
</comment>
<dbReference type="InterPro" id="IPR003855">
    <property type="entry name" value="K+_transporter"/>
</dbReference>
<protein>
    <recommendedName>
        <fullName evidence="10">Potassium transporter</fullName>
    </recommendedName>
</protein>
<feature type="transmembrane region" description="Helical" evidence="10">
    <location>
        <begin position="382"/>
        <end position="402"/>
    </location>
</feature>
<evidence type="ECO:0000256" key="11">
    <source>
        <dbReference type="SAM" id="MobiDB-lite"/>
    </source>
</evidence>
<dbReference type="Proteomes" id="UP001396334">
    <property type="component" value="Unassembled WGS sequence"/>
</dbReference>
<evidence type="ECO:0000256" key="7">
    <source>
        <dbReference type="ARBA" id="ARBA00022989"/>
    </source>
</evidence>
<feature type="transmembrane region" description="Helical" evidence="10">
    <location>
        <begin position="279"/>
        <end position="296"/>
    </location>
</feature>
<dbReference type="InterPro" id="IPR053951">
    <property type="entry name" value="K_trans_N"/>
</dbReference>
<evidence type="ECO:0000256" key="3">
    <source>
        <dbReference type="ARBA" id="ARBA00022448"/>
    </source>
</evidence>
<feature type="transmembrane region" description="Helical" evidence="10">
    <location>
        <begin position="560"/>
        <end position="580"/>
    </location>
</feature>